<proteinExistence type="inferred from homology"/>
<gene>
    <name evidence="8" type="primary">yfiC</name>
    <name evidence="8" type="ORF">VPAL9027_03342</name>
</gene>
<dbReference type="SUPFAM" id="SSF53335">
    <property type="entry name" value="S-adenosyl-L-methionine-dependent methyltransferases"/>
    <property type="match status" value="1"/>
</dbReference>
<dbReference type="InterPro" id="IPR029063">
    <property type="entry name" value="SAM-dependent_MTases_sf"/>
</dbReference>
<dbReference type="CDD" id="cd02440">
    <property type="entry name" value="AdoMet_MTases"/>
    <property type="match status" value="1"/>
</dbReference>
<organism evidence="8 9">
    <name type="scientific">Vibrio palustris</name>
    <dbReference type="NCBI Taxonomy" id="1918946"/>
    <lineage>
        <taxon>Bacteria</taxon>
        <taxon>Pseudomonadati</taxon>
        <taxon>Pseudomonadota</taxon>
        <taxon>Gammaproteobacteria</taxon>
        <taxon>Vibrionales</taxon>
        <taxon>Vibrionaceae</taxon>
        <taxon>Vibrio</taxon>
    </lineage>
</organism>
<protein>
    <recommendedName>
        <fullName evidence="6">tRNA1(Val) (adenine(37)-N6)-methyltransferase</fullName>
        <ecNumber evidence="6">2.1.1.223</ecNumber>
    </recommendedName>
    <alternativeName>
        <fullName evidence="6">tRNA m6A37 methyltransferase</fullName>
    </alternativeName>
</protein>
<dbReference type="PANTHER" id="PTHR47739:SF1">
    <property type="entry name" value="TRNA1(VAL) (ADENINE(37)-N6)-METHYLTRANSFERASE"/>
    <property type="match status" value="1"/>
</dbReference>
<keyword evidence="2 6" id="KW-0489">Methyltransferase</keyword>
<dbReference type="GO" id="GO:0005737">
    <property type="term" value="C:cytoplasm"/>
    <property type="evidence" value="ECO:0007669"/>
    <property type="project" value="UniProtKB-SubCell"/>
</dbReference>
<dbReference type="HAMAP" id="MF_01872">
    <property type="entry name" value="tRNA_methyltr_YfiC"/>
    <property type="match status" value="1"/>
</dbReference>
<keyword evidence="4 6" id="KW-0949">S-adenosyl-L-methionine</keyword>
<dbReference type="Pfam" id="PF05175">
    <property type="entry name" value="MTS"/>
    <property type="match status" value="1"/>
</dbReference>
<comment type="function">
    <text evidence="6">Specifically methylates the adenine in position 37 of tRNA(1)(Val) (anticodon cmo5UAC).</text>
</comment>
<dbReference type="GO" id="GO:0003676">
    <property type="term" value="F:nucleic acid binding"/>
    <property type="evidence" value="ECO:0007669"/>
    <property type="project" value="InterPro"/>
</dbReference>
<evidence type="ECO:0000256" key="1">
    <source>
        <dbReference type="ARBA" id="ARBA00022490"/>
    </source>
</evidence>
<keyword evidence="1 6" id="KW-0963">Cytoplasm</keyword>
<evidence type="ECO:0000313" key="8">
    <source>
        <dbReference type="EMBL" id="SJL85307.1"/>
    </source>
</evidence>
<dbReference type="InterPro" id="IPR022882">
    <property type="entry name" value="tRNA_adenine-N6_MeTrfase"/>
</dbReference>
<dbReference type="Gene3D" id="3.40.50.150">
    <property type="entry name" value="Vaccinia Virus protein VP39"/>
    <property type="match status" value="1"/>
</dbReference>
<dbReference type="InterPro" id="IPR050210">
    <property type="entry name" value="tRNA_Adenine-N(6)_MTase"/>
</dbReference>
<comment type="catalytic activity">
    <reaction evidence="6">
        <text>adenosine(37) in tRNA1(Val) + S-adenosyl-L-methionine = N(6)-methyladenosine(37) in tRNA1(Val) + S-adenosyl-L-homocysteine + H(+)</text>
        <dbReference type="Rhea" id="RHEA:43160"/>
        <dbReference type="Rhea" id="RHEA-COMP:10369"/>
        <dbReference type="Rhea" id="RHEA-COMP:10370"/>
        <dbReference type="ChEBI" id="CHEBI:15378"/>
        <dbReference type="ChEBI" id="CHEBI:57856"/>
        <dbReference type="ChEBI" id="CHEBI:59789"/>
        <dbReference type="ChEBI" id="CHEBI:74411"/>
        <dbReference type="ChEBI" id="CHEBI:74449"/>
        <dbReference type="EC" id="2.1.1.223"/>
    </reaction>
</comment>
<comment type="subcellular location">
    <subcellularLocation>
        <location evidence="6">Cytoplasm</location>
    </subcellularLocation>
</comment>
<keyword evidence="5 6" id="KW-0819">tRNA processing</keyword>
<feature type="domain" description="Methyltransferase small" evidence="7">
    <location>
        <begin position="36"/>
        <end position="125"/>
    </location>
</feature>
<dbReference type="Proteomes" id="UP000189475">
    <property type="component" value="Unassembled WGS sequence"/>
</dbReference>
<evidence type="ECO:0000256" key="6">
    <source>
        <dbReference type="HAMAP-Rule" id="MF_01872"/>
    </source>
</evidence>
<keyword evidence="9" id="KW-1185">Reference proteome</keyword>
<dbReference type="STRING" id="1918946.VPAL9027_03342"/>
<evidence type="ECO:0000256" key="5">
    <source>
        <dbReference type="ARBA" id="ARBA00022694"/>
    </source>
</evidence>
<dbReference type="EMBL" id="FUFT01000013">
    <property type="protein sequence ID" value="SJL85307.1"/>
    <property type="molecule type" value="Genomic_DNA"/>
</dbReference>
<reference evidence="8 9" key="1">
    <citation type="submission" date="2017-02" db="EMBL/GenBank/DDBJ databases">
        <authorList>
            <person name="Peterson S.W."/>
        </authorList>
    </citation>
    <scope>NUCLEOTIDE SEQUENCE [LARGE SCALE GENOMIC DNA]</scope>
    <source>
        <strain evidence="8 9">CECT 9027</strain>
    </source>
</reference>
<sequence length="235" mass="26434">MNEKIFKFKQFSLLTPPDIGMPISTDGVLLGAWALKEPQSCILDIGTGSGLLALMCAQRHPDASIEAVELDLKAFHCASHNFNQSPWSKRLHIHLDNILTFENQNTFSGIICNPPYFNTGPSSEKISRAQARHTASLSHSALLAKCEQVLDLRGYAAFILPIVEGEQFMQEAVQTGWFIKRCCRVASTETKNHSRIMLELTREPVETQLEQLVIRKKGSYSQCFTALTRDFYLKM</sequence>
<keyword evidence="3 6" id="KW-0808">Transferase</keyword>
<dbReference type="EC" id="2.1.1.223" evidence="6"/>
<dbReference type="InterPro" id="IPR002052">
    <property type="entry name" value="DNA_methylase_N6_adenine_CS"/>
</dbReference>
<evidence type="ECO:0000313" key="9">
    <source>
        <dbReference type="Proteomes" id="UP000189475"/>
    </source>
</evidence>
<evidence type="ECO:0000256" key="3">
    <source>
        <dbReference type="ARBA" id="ARBA00022679"/>
    </source>
</evidence>
<comment type="similarity">
    <text evidence="6">Belongs to the methyltransferase superfamily. tRNA (adenine-N(6)-)-methyltransferase family.</text>
</comment>
<dbReference type="PROSITE" id="PS00092">
    <property type="entry name" value="N6_MTASE"/>
    <property type="match status" value="1"/>
</dbReference>
<dbReference type="GO" id="GO:0008033">
    <property type="term" value="P:tRNA processing"/>
    <property type="evidence" value="ECO:0007669"/>
    <property type="project" value="UniProtKB-UniRule"/>
</dbReference>
<dbReference type="GO" id="GO:0016430">
    <property type="term" value="F:tRNA (adenine-N6)-methyltransferase activity"/>
    <property type="evidence" value="ECO:0007669"/>
    <property type="project" value="UniProtKB-UniRule"/>
</dbReference>
<evidence type="ECO:0000256" key="4">
    <source>
        <dbReference type="ARBA" id="ARBA00022691"/>
    </source>
</evidence>
<evidence type="ECO:0000256" key="2">
    <source>
        <dbReference type="ARBA" id="ARBA00022603"/>
    </source>
</evidence>
<evidence type="ECO:0000259" key="7">
    <source>
        <dbReference type="Pfam" id="PF05175"/>
    </source>
</evidence>
<dbReference type="GO" id="GO:0032259">
    <property type="term" value="P:methylation"/>
    <property type="evidence" value="ECO:0007669"/>
    <property type="project" value="UniProtKB-KW"/>
</dbReference>
<name>A0A1R4B8Q4_9VIBR</name>
<accession>A0A1R4B8Q4</accession>
<dbReference type="InterPro" id="IPR007848">
    <property type="entry name" value="Small_mtfrase_dom"/>
</dbReference>
<dbReference type="PANTHER" id="PTHR47739">
    <property type="entry name" value="TRNA1(VAL) (ADENINE(37)-N6)-METHYLTRANSFERASE"/>
    <property type="match status" value="1"/>
</dbReference>
<dbReference type="AlphaFoldDB" id="A0A1R4B8Q4"/>